<dbReference type="PANTHER" id="PTHR43046">
    <property type="entry name" value="GDP-MANNOSE MANNOSYL HYDROLASE"/>
    <property type="match status" value="1"/>
</dbReference>
<gene>
    <name evidence="6" type="ORF">IU470_28070</name>
</gene>
<evidence type="ECO:0000313" key="7">
    <source>
        <dbReference type="Proteomes" id="UP000807309"/>
    </source>
</evidence>
<comment type="cofactor">
    <cofactor evidence="1">
        <name>Mg(2+)</name>
        <dbReference type="ChEBI" id="CHEBI:18420"/>
    </cofactor>
</comment>
<dbReference type="Gene3D" id="3.90.79.10">
    <property type="entry name" value="Nucleoside Triphosphate Pyrophosphohydrolase"/>
    <property type="match status" value="1"/>
</dbReference>
<proteinExistence type="inferred from homology"/>
<dbReference type="Proteomes" id="UP000807309">
    <property type="component" value="Unassembled WGS sequence"/>
</dbReference>
<comment type="caution">
    <text evidence="6">The sequence shown here is derived from an EMBL/GenBank/DDBJ whole genome shotgun (WGS) entry which is preliminary data.</text>
</comment>
<reference evidence="6 7" key="1">
    <citation type="submission" date="2020-10" db="EMBL/GenBank/DDBJ databases">
        <title>Identification of Nocardia species via Next-generation sequencing and recognition of intraspecies genetic diversity.</title>
        <authorList>
            <person name="Li P."/>
            <person name="Li P."/>
            <person name="Lu B."/>
        </authorList>
    </citation>
    <scope>NUCLEOTIDE SEQUENCE [LARGE SCALE GENOMIC DNA]</scope>
    <source>
        <strain evidence="6 7">N-11</strain>
    </source>
</reference>
<comment type="similarity">
    <text evidence="2 4">Belongs to the Nudix hydrolase family.</text>
</comment>
<feature type="domain" description="Nudix hydrolase" evidence="5">
    <location>
        <begin position="17"/>
        <end position="154"/>
    </location>
</feature>
<accession>A0ABS0CGE1</accession>
<protein>
    <submittedName>
        <fullName evidence="6">NUDIX domain-containing protein</fullName>
    </submittedName>
</protein>
<dbReference type="PANTHER" id="PTHR43046:SF16">
    <property type="entry name" value="ADP-RIBOSE PYROPHOSPHATASE YJHB-RELATED"/>
    <property type="match status" value="1"/>
</dbReference>
<sequence length="154" mass="17197">MSVTTESSHETKPQRHKVTGDVHLLLRRGNEVLFGQRQNTGFEDGAWHLPSGHLEAGESVIDALIREAEEEIGVTIAPADVQFSHIMHNSSSGGRMAFFFTVRSWQGEPTNLEPDKCSALEWFAADALPDHMIDYCRTAMQHIAKSTPFSVYGW</sequence>
<keyword evidence="3 4" id="KW-0378">Hydrolase</keyword>
<dbReference type="InterPro" id="IPR000086">
    <property type="entry name" value="NUDIX_hydrolase_dom"/>
</dbReference>
<name>A0ABS0CGE1_9NOCA</name>
<evidence type="ECO:0000313" key="6">
    <source>
        <dbReference type="EMBL" id="MBF6228935.1"/>
    </source>
</evidence>
<dbReference type="CDD" id="cd04683">
    <property type="entry name" value="NUDIX_Hydrolase"/>
    <property type="match status" value="1"/>
</dbReference>
<dbReference type="Pfam" id="PF00293">
    <property type="entry name" value="NUDIX"/>
    <property type="match status" value="1"/>
</dbReference>
<dbReference type="EMBL" id="JADLRE010000027">
    <property type="protein sequence ID" value="MBF6228935.1"/>
    <property type="molecule type" value="Genomic_DNA"/>
</dbReference>
<evidence type="ECO:0000259" key="5">
    <source>
        <dbReference type="PROSITE" id="PS51462"/>
    </source>
</evidence>
<dbReference type="PROSITE" id="PS00893">
    <property type="entry name" value="NUDIX_BOX"/>
    <property type="match status" value="1"/>
</dbReference>
<evidence type="ECO:0000256" key="2">
    <source>
        <dbReference type="ARBA" id="ARBA00005582"/>
    </source>
</evidence>
<dbReference type="RefSeq" id="WP_195035808.1">
    <property type="nucleotide sequence ID" value="NZ_JADLRE010000027.1"/>
</dbReference>
<dbReference type="PRINTS" id="PR00502">
    <property type="entry name" value="NUDIXFAMILY"/>
</dbReference>
<dbReference type="PROSITE" id="PS51462">
    <property type="entry name" value="NUDIX"/>
    <property type="match status" value="1"/>
</dbReference>
<evidence type="ECO:0000256" key="4">
    <source>
        <dbReference type="RuleBase" id="RU003476"/>
    </source>
</evidence>
<organism evidence="6 7">
    <name type="scientific">Nocardia abscessus</name>
    <dbReference type="NCBI Taxonomy" id="120957"/>
    <lineage>
        <taxon>Bacteria</taxon>
        <taxon>Bacillati</taxon>
        <taxon>Actinomycetota</taxon>
        <taxon>Actinomycetes</taxon>
        <taxon>Mycobacteriales</taxon>
        <taxon>Nocardiaceae</taxon>
        <taxon>Nocardia</taxon>
    </lineage>
</organism>
<dbReference type="InterPro" id="IPR015797">
    <property type="entry name" value="NUDIX_hydrolase-like_dom_sf"/>
</dbReference>
<dbReference type="InterPro" id="IPR020084">
    <property type="entry name" value="NUDIX_hydrolase_CS"/>
</dbReference>
<dbReference type="InterPro" id="IPR020476">
    <property type="entry name" value="Nudix_hydrolase"/>
</dbReference>
<evidence type="ECO:0000256" key="1">
    <source>
        <dbReference type="ARBA" id="ARBA00001946"/>
    </source>
</evidence>
<keyword evidence="7" id="KW-1185">Reference proteome</keyword>
<evidence type="ECO:0000256" key="3">
    <source>
        <dbReference type="ARBA" id="ARBA00022801"/>
    </source>
</evidence>
<dbReference type="SUPFAM" id="SSF55811">
    <property type="entry name" value="Nudix"/>
    <property type="match status" value="1"/>
</dbReference>